<evidence type="ECO:0000256" key="13">
    <source>
        <dbReference type="ARBA" id="ARBA00047657"/>
    </source>
</evidence>
<dbReference type="EMBL" id="QUZK01000052">
    <property type="protein sequence ID" value="RFF29110.1"/>
    <property type="molecule type" value="Genomic_DNA"/>
</dbReference>
<organism evidence="17 18">
    <name type="scientific">Wenzhouxiangella sediminis</name>
    <dbReference type="NCBI Taxonomy" id="1792836"/>
    <lineage>
        <taxon>Bacteria</taxon>
        <taxon>Pseudomonadati</taxon>
        <taxon>Pseudomonadota</taxon>
        <taxon>Gammaproteobacteria</taxon>
        <taxon>Chromatiales</taxon>
        <taxon>Wenzhouxiangellaceae</taxon>
        <taxon>Wenzhouxiangella</taxon>
    </lineage>
</organism>
<evidence type="ECO:0000256" key="2">
    <source>
        <dbReference type="ARBA" id="ARBA00001946"/>
    </source>
</evidence>
<dbReference type="RefSeq" id="WP_116651916.1">
    <property type="nucleotide sequence ID" value="NZ_QUZK01000052.1"/>
</dbReference>
<feature type="active site" description="Proton acceptor; for phosphorylation activity. Proton donor; for dephosphorylation activity" evidence="14">
    <location>
        <position position="182"/>
    </location>
</feature>
<evidence type="ECO:0000256" key="14">
    <source>
        <dbReference type="HAMAP-Rule" id="MF_01249"/>
    </source>
</evidence>
<dbReference type="InterPro" id="IPR028979">
    <property type="entry name" value="Ser_kin/Pase_Hpr-like_N_sf"/>
</dbReference>
<feature type="region of interest" description="Important for the catalytic mechanism of dephosphorylation" evidence="14">
    <location>
        <begin position="270"/>
        <end position="275"/>
    </location>
</feature>
<dbReference type="GO" id="GO:0000155">
    <property type="term" value="F:phosphorelay sensor kinase activity"/>
    <property type="evidence" value="ECO:0007669"/>
    <property type="project" value="InterPro"/>
</dbReference>
<protein>
    <recommendedName>
        <fullName evidence="14">HPr kinase/phosphorylase</fullName>
        <shortName evidence="14">HPrK/P</shortName>
        <ecNumber evidence="14">2.7.11.-</ecNumber>
        <ecNumber evidence="14">2.7.4.-</ecNumber>
    </recommendedName>
    <alternativeName>
        <fullName evidence="14">HPr(Ser) kinase/phosphorylase</fullName>
    </alternativeName>
</protein>
<dbReference type="GO" id="GO:0000287">
    <property type="term" value="F:magnesium ion binding"/>
    <property type="evidence" value="ECO:0007669"/>
    <property type="project" value="UniProtKB-UniRule"/>
</dbReference>
<dbReference type="InterPro" id="IPR003755">
    <property type="entry name" value="HPr(Ser)_kin/Pase"/>
</dbReference>
<feature type="region of interest" description="Important for the catalytic mechanism of both phosphorylation and dephosphorylation" evidence="14">
    <location>
        <begin position="206"/>
        <end position="215"/>
    </location>
</feature>
<reference evidence="17 18" key="1">
    <citation type="submission" date="2018-08" db="EMBL/GenBank/DDBJ databases">
        <title>Wenzhouxiangella salilacus sp. nov., a novel bacterium isolated from a saline lake in Xinjiang Province, China.</title>
        <authorList>
            <person name="Han S."/>
        </authorList>
    </citation>
    <scope>NUCLEOTIDE SEQUENCE [LARGE SCALE GENOMIC DNA]</scope>
    <source>
        <strain evidence="17 18">XDB06</strain>
    </source>
</reference>
<comment type="domain">
    <text evidence="14">The Walker A ATP-binding motif also binds Pi and PPi.</text>
</comment>
<dbReference type="PROSITE" id="PS00675">
    <property type="entry name" value="SIGMA54_INTERACT_1"/>
    <property type="match status" value="1"/>
</dbReference>
<evidence type="ECO:0000313" key="18">
    <source>
        <dbReference type="Proteomes" id="UP000260351"/>
    </source>
</evidence>
<keyword evidence="6 14" id="KW-0808">Transferase</keyword>
<feature type="binding site" evidence="14">
    <location>
        <position position="165"/>
    </location>
    <ligand>
        <name>Mg(2+)</name>
        <dbReference type="ChEBI" id="CHEBI:18420"/>
    </ligand>
</feature>
<dbReference type="InterPro" id="IPR011126">
    <property type="entry name" value="Hpr_kin/Pase_Hpr_N"/>
</dbReference>
<dbReference type="PANTHER" id="PTHR30305">
    <property type="entry name" value="PROTEIN YJDM-RELATED"/>
    <property type="match status" value="1"/>
</dbReference>
<comment type="function">
    <text evidence="14">Catalyzes the ATP- as well as the pyrophosphate-dependent phosphorylation of a specific serine residue in HPr, a phosphocarrier protein of the phosphoenolpyruvate-dependent sugar phosphotransferase system (PTS). HprK/P also catalyzes the pyrophosphate-producing, inorganic phosphate-dependent dephosphorylation (phosphorolysis) of seryl-phosphorylated HPr (P-Ser-HPr).</text>
</comment>
<evidence type="ECO:0000256" key="6">
    <source>
        <dbReference type="ARBA" id="ARBA00022679"/>
    </source>
</evidence>
<keyword evidence="11 14" id="KW-0460">Magnesium</keyword>
<feature type="binding site" evidence="14">
    <location>
        <begin position="158"/>
        <end position="165"/>
    </location>
    <ligand>
        <name>ATP</name>
        <dbReference type="ChEBI" id="CHEBI:30616"/>
    </ligand>
</feature>
<dbReference type="AlphaFoldDB" id="A0A3E1K5A4"/>
<dbReference type="Pfam" id="PF02603">
    <property type="entry name" value="Hpr_kinase_N"/>
    <property type="match status" value="1"/>
</dbReference>
<sequence length="313" mass="35260">MTQRVTPAELYEQFSDRLDLRWVCGKSEAGKRNLEPTGFHSRPSLVGFLTPIHSTRIQVIGREEFDWLEGLDSRTRWETLARIMDDQPAAIIVANGLEVADDLAKLARENDTPLLTSSQNDWELVNFLEYQISRRLAARETLHGVFMEIFTIGVLITGESGTGKSELALELLTRGHRLIADDAPEFTQLTPDIIEGSCPPVLKECLEVRGLGILNIRRMFGDAAIKASKYLRLIIHLHLPRPDETEADRLQGDDTQREVLDLRIPQINLPVLAGRNMAVIAEAAVRDFMLRMKGFDAAAEFVERHGRLLADKQ</sequence>
<dbReference type="FunFam" id="3.40.50.300:FF:000174">
    <property type="entry name" value="HPr kinase/phosphorylase"/>
    <property type="match status" value="1"/>
</dbReference>
<feature type="domain" description="HPr kinase/phosphorylase C-terminal" evidence="16">
    <location>
        <begin position="135"/>
        <end position="304"/>
    </location>
</feature>
<comment type="catalytic activity">
    <reaction evidence="13 14">
        <text>[HPr protein]-O-phospho-L-serine + phosphate + H(+) = [HPr protein]-L-serine + diphosphate</text>
        <dbReference type="Rhea" id="RHEA:46604"/>
        <dbReference type="Rhea" id="RHEA-COMP:11602"/>
        <dbReference type="Rhea" id="RHEA-COMP:11603"/>
        <dbReference type="ChEBI" id="CHEBI:15378"/>
        <dbReference type="ChEBI" id="CHEBI:29999"/>
        <dbReference type="ChEBI" id="CHEBI:33019"/>
        <dbReference type="ChEBI" id="CHEBI:43474"/>
        <dbReference type="ChEBI" id="CHEBI:83421"/>
    </reaction>
</comment>
<dbReference type="InterPro" id="IPR025662">
    <property type="entry name" value="Sigma_54_int_dom_ATP-bd_1"/>
</dbReference>
<gene>
    <name evidence="14 17" type="primary">hprK</name>
    <name evidence="17" type="ORF">DZC52_14745</name>
</gene>
<dbReference type="InterPro" id="IPR011104">
    <property type="entry name" value="Hpr_kin/Pase_C"/>
</dbReference>
<comment type="similarity">
    <text evidence="3 14">Belongs to the HPrK/P family.</text>
</comment>
<dbReference type="Gene3D" id="3.40.1390.20">
    <property type="entry name" value="HprK N-terminal domain-like"/>
    <property type="match status" value="1"/>
</dbReference>
<dbReference type="GO" id="GO:0006109">
    <property type="term" value="P:regulation of carbohydrate metabolic process"/>
    <property type="evidence" value="ECO:0007669"/>
    <property type="project" value="UniProtKB-UniRule"/>
</dbReference>
<dbReference type="Proteomes" id="UP000260351">
    <property type="component" value="Unassembled WGS sequence"/>
</dbReference>
<evidence type="ECO:0000256" key="4">
    <source>
        <dbReference type="ARBA" id="ARBA00011643"/>
    </source>
</evidence>
<evidence type="ECO:0000259" key="15">
    <source>
        <dbReference type="Pfam" id="PF02603"/>
    </source>
</evidence>
<dbReference type="PANTHER" id="PTHR30305:SF1">
    <property type="entry name" value="HPR KINASE_PHOSPHORYLASE"/>
    <property type="match status" value="1"/>
</dbReference>
<dbReference type="SUPFAM" id="SSF75138">
    <property type="entry name" value="HprK N-terminal domain-like"/>
    <property type="match status" value="1"/>
</dbReference>
<dbReference type="OrthoDB" id="9778803at2"/>
<dbReference type="SUPFAM" id="SSF53795">
    <property type="entry name" value="PEP carboxykinase-like"/>
    <property type="match status" value="1"/>
</dbReference>
<evidence type="ECO:0000256" key="5">
    <source>
        <dbReference type="ARBA" id="ARBA00022527"/>
    </source>
</evidence>
<evidence type="ECO:0000256" key="12">
    <source>
        <dbReference type="ARBA" id="ARBA00023268"/>
    </source>
</evidence>
<dbReference type="GO" id="GO:0004674">
    <property type="term" value="F:protein serine/threonine kinase activity"/>
    <property type="evidence" value="ECO:0007669"/>
    <property type="project" value="UniProtKB-KW"/>
</dbReference>
<evidence type="ECO:0000256" key="8">
    <source>
        <dbReference type="ARBA" id="ARBA00022741"/>
    </source>
</evidence>
<dbReference type="EC" id="2.7.11.-" evidence="14"/>
<evidence type="ECO:0000313" key="17">
    <source>
        <dbReference type="EMBL" id="RFF29110.1"/>
    </source>
</evidence>
<dbReference type="NCBIfam" id="TIGR00679">
    <property type="entry name" value="hpr-ser"/>
    <property type="match status" value="1"/>
</dbReference>
<dbReference type="Gene3D" id="3.40.50.300">
    <property type="entry name" value="P-loop containing nucleotide triphosphate hydrolases"/>
    <property type="match status" value="1"/>
</dbReference>
<comment type="subunit">
    <text evidence="4 14">Homohexamer.</text>
</comment>
<evidence type="ECO:0000256" key="1">
    <source>
        <dbReference type="ARBA" id="ARBA00001120"/>
    </source>
</evidence>
<keyword evidence="10 14" id="KW-0067">ATP-binding</keyword>
<dbReference type="GO" id="GO:0005524">
    <property type="term" value="F:ATP binding"/>
    <property type="evidence" value="ECO:0007669"/>
    <property type="project" value="UniProtKB-UniRule"/>
</dbReference>
<dbReference type="EC" id="2.7.4.-" evidence="14"/>
<keyword evidence="18" id="KW-1185">Reference proteome</keyword>
<comment type="cofactor">
    <cofactor evidence="2 14">
        <name>Mg(2+)</name>
        <dbReference type="ChEBI" id="CHEBI:18420"/>
    </cofactor>
</comment>
<evidence type="ECO:0000256" key="7">
    <source>
        <dbReference type="ARBA" id="ARBA00022723"/>
    </source>
</evidence>
<feature type="domain" description="HPr(Ser) kinase/phosphorylase N-terminal" evidence="15">
    <location>
        <begin position="8"/>
        <end position="128"/>
    </location>
</feature>
<comment type="catalytic activity">
    <reaction evidence="1 14">
        <text>[HPr protein]-L-serine + ATP = [HPr protein]-O-phospho-L-serine + ADP + H(+)</text>
        <dbReference type="Rhea" id="RHEA:46600"/>
        <dbReference type="Rhea" id="RHEA-COMP:11602"/>
        <dbReference type="Rhea" id="RHEA-COMP:11603"/>
        <dbReference type="ChEBI" id="CHEBI:15378"/>
        <dbReference type="ChEBI" id="CHEBI:29999"/>
        <dbReference type="ChEBI" id="CHEBI:30616"/>
        <dbReference type="ChEBI" id="CHEBI:83421"/>
        <dbReference type="ChEBI" id="CHEBI:456216"/>
    </reaction>
</comment>
<evidence type="ECO:0000256" key="3">
    <source>
        <dbReference type="ARBA" id="ARBA00006883"/>
    </source>
</evidence>
<dbReference type="CDD" id="cd01918">
    <property type="entry name" value="HprK_C"/>
    <property type="match status" value="1"/>
</dbReference>
<accession>A0A3E1K5A4</accession>
<dbReference type="GO" id="GO:0004712">
    <property type="term" value="F:protein serine/threonine/tyrosine kinase activity"/>
    <property type="evidence" value="ECO:0007669"/>
    <property type="project" value="UniProtKB-UniRule"/>
</dbReference>
<name>A0A3E1K5A4_9GAMM</name>
<evidence type="ECO:0000256" key="10">
    <source>
        <dbReference type="ARBA" id="ARBA00022840"/>
    </source>
</evidence>
<keyword evidence="9 14" id="KW-0418">Kinase</keyword>
<dbReference type="InterPro" id="IPR027417">
    <property type="entry name" value="P-loop_NTPase"/>
</dbReference>
<dbReference type="Pfam" id="PF07475">
    <property type="entry name" value="Hpr_kinase_C"/>
    <property type="match status" value="1"/>
</dbReference>
<dbReference type="HAMAP" id="MF_01249">
    <property type="entry name" value="HPr_kinase"/>
    <property type="match status" value="1"/>
</dbReference>
<comment type="miscellaneous">
    <text evidence="14">Both phosphorylation and phosphorolysis are carried out by the same active site and suggest a common mechanism for both reactions.</text>
</comment>
<keyword evidence="7 14" id="KW-0479">Metal-binding</keyword>
<comment type="caution">
    <text evidence="17">The sequence shown here is derived from an EMBL/GenBank/DDBJ whole genome shotgun (WGS) entry which is preliminary data.</text>
</comment>
<proteinExistence type="inferred from homology"/>
<evidence type="ECO:0000256" key="9">
    <source>
        <dbReference type="ARBA" id="ARBA00022777"/>
    </source>
</evidence>
<evidence type="ECO:0000256" key="11">
    <source>
        <dbReference type="ARBA" id="ARBA00022842"/>
    </source>
</evidence>
<feature type="active site" evidence="14">
    <location>
        <position position="164"/>
    </location>
</feature>
<evidence type="ECO:0000259" key="16">
    <source>
        <dbReference type="Pfam" id="PF07475"/>
    </source>
</evidence>
<keyword evidence="5 14" id="KW-0723">Serine/threonine-protein kinase</keyword>
<keyword evidence="12 14" id="KW-0511">Multifunctional enzyme</keyword>
<keyword evidence="8 14" id="KW-0547">Nucleotide-binding</keyword>
<feature type="binding site" evidence="14">
    <location>
        <position position="207"/>
    </location>
    <ligand>
        <name>Mg(2+)</name>
        <dbReference type="ChEBI" id="CHEBI:18420"/>
    </ligand>
</feature>
<feature type="active site" evidence="14">
    <location>
        <position position="249"/>
    </location>
</feature>
<feature type="active site" evidence="14">
    <location>
        <position position="143"/>
    </location>
</feature>